<dbReference type="CDD" id="cd06170">
    <property type="entry name" value="LuxR_C_like"/>
    <property type="match status" value="1"/>
</dbReference>
<dbReference type="EMBL" id="BSDI01000018">
    <property type="protein sequence ID" value="GLH98766.1"/>
    <property type="molecule type" value="Genomic_DNA"/>
</dbReference>
<dbReference type="Proteomes" id="UP001144280">
    <property type="component" value="Unassembled WGS sequence"/>
</dbReference>
<dbReference type="PANTHER" id="PTHR43214:SF24">
    <property type="entry name" value="TRANSCRIPTIONAL REGULATORY PROTEIN NARL-RELATED"/>
    <property type="match status" value="1"/>
</dbReference>
<dbReference type="InterPro" id="IPR000792">
    <property type="entry name" value="Tscrpt_reg_LuxR_C"/>
</dbReference>
<evidence type="ECO:0000256" key="2">
    <source>
        <dbReference type="ARBA" id="ARBA00023125"/>
    </source>
</evidence>
<evidence type="ECO:0000256" key="3">
    <source>
        <dbReference type="ARBA" id="ARBA00023163"/>
    </source>
</evidence>
<dbReference type="PROSITE" id="PS00622">
    <property type="entry name" value="HTH_LUXR_1"/>
    <property type="match status" value="1"/>
</dbReference>
<dbReference type="InterPro" id="IPR016032">
    <property type="entry name" value="Sig_transdc_resp-reg_C-effctor"/>
</dbReference>
<dbReference type="PRINTS" id="PR00038">
    <property type="entry name" value="HTHLUXR"/>
</dbReference>
<keyword evidence="1" id="KW-0805">Transcription regulation</keyword>
<accession>A0ABQ5QYQ1</accession>
<dbReference type="InterPro" id="IPR011990">
    <property type="entry name" value="TPR-like_helical_dom_sf"/>
</dbReference>
<evidence type="ECO:0000313" key="6">
    <source>
        <dbReference type="Proteomes" id="UP001144280"/>
    </source>
</evidence>
<dbReference type="SUPFAM" id="SSF46894">
    <property type="entry name" value="C-terminal effector domain of the bipartite response regulators"/>
    <property type="match status" value="1"/>
</dbReference>
<feature type="domain" description="HTH luxR-type" evidence="4">
    <location>
        <begin position="463"/>
        <end position="528"/>
    </location>
</feature>
<dbReference type="InterPro" id="IPR039420">
    <property type="entry name" value="WalR-like"/>
</dbReference>
<name>A0ABQ5QYQ1_9ACTN</name>
<evidence type="ECO:0000259" key="4">
    <source>
        <dbReference type="PROSITE" id="PS50043"/>
    </source>
</evidence>
<dbReference type="Gene3D" id="1.10.10.10">
    <property type="entry name" value="Winged helix-like DNA-binding domain superfamily/Winged helix DNA-binding domain"/>
    <property type="match status" value="1"/>
</dbReference>
<dbReference type="Pfam" id="PF00196">
    <property type="entry name" value="GerE"/>
    <property type="match status" value="1"/>
</dbReference>
<sequence length="544" mass="58282">MSADGDLARGRSAFDRRAWADAYALLSAAVEPEDLERLALAGYLCGQDEGSDDAWLRAHQRWLAAGEPRSAARCAFWLAFGLLLRAEDARASGWLARTRRILDDCAADCVERGYLLVTDALAVLDSDPMAAYTAFTGVGRFGDRFDEPDLRALGRLGCGEALVRAGKITDGVALLDEAMAAVTAGEVSPRVAGIVYCAVLLECQNAFDLRRARQWTAALTHWCDTQPDLVPYRGQCLVHRAELMQIHGDWPDAVDEARLACERLGDRPAAATAHYRLAELHRVRGEFAAAEEAFREASRRGYRAQPGFALLRLAQGQVQAAAAAMRTAVGETRDRVGRSHLLSAHVEIMIAAGDVAEARAAADELASIAAGAGTAYAEALSTRATGAVQLAEGDARAALTTLRAAWTRWHELDAPYEAARTRVLIGLACQSLGDRDGAALELDAAGWAFQQLGAVPDAQALAVSGRPGRLTAREEEVLRLVAAGKTNRAIAAELFLSEKTVHRHISNIFTKIGVTSRSAATAYAYESGYFFRRGAADGGSSVDS</sequence>
<proteinExistence type="predicted"/>
<reference evidence="5" key="1">
    <citation type="submission" date="2022-12" db="EMBL/GenBank/DDBJ databases">
        <title>New Phytohabitans aurantiacus sp. RD004123 nov., an actinomycete isolated from soil.</title>
        <authorList>
            <person name="Triningsih D.W."/>
            <person name="Harunari E."/>
            <person name="Igarashi Y."/>
        </authorList>
    </citation>
    <scope>NUCLEOTIDE SEQUENCE</scope>
    <source>
        <strain evidence="5">RD004123</strain>
    </source>
</reference>
<dbReference type="InterPro" id="IPR036388">
    <property type="entry name" value="WH-like_DNA-bd_sf"/>
</dbReference>
<evidence type="ECO:0000256" key="1">
    <source>
        <dbReference type="ARBA" id="ARBA00023015"/>
    </source>
</evidence>
<organism evidence="5 6">
    <name type="scientific">Phytohabitans aurantiacus</name>
    <dbReference type="NCBI Taxonomy" id="3016789"/>
    <lineage>
        <taxon>Bacteria</taxon>
        <taxon>Bacillati</taxon>
        <taxon>Actinomycetota</taxon>
        <taxon>Actinomycetes</taxon>
        <taxon>Micromonosporales</taxon>
        <taxon>Micromonosporaceae</taxon>
    </lineage>
</organism>
<keyword evidence="2" id="KW-0238">DNA-binding</keyword>
<dbReference type="Gene3D" id="1.25.40.10">
    <property type="entry name" value="Tetratricopeptide repeat domain"/>
    <property type="match status" value="1"/>
</dbReference>
<dbReference type="PANTHER" id="PTHR43214">
    <property type="entry name" value="TWO-COMPONENT RESPONSE REGULATOR"/>
    <property type="match status" value="1"/>
</dbReference>
<dbReference type="PROSITE" id="PS50043">
    <property type="entry name" value="HTH_LUXR_2"/>
    <property type="match status" value="1"/>
</dbReference>
<dbReference type="SMART" id="SM00421">
    <property type="entry name" value="HTH_LUXR"/>
    <property type="match status" value="1"/>
</dbReference>
<protein>
    <recommendedName>
        <fullName evidence="4">HTH luxR-type domain-containing protein</fullName>
    </recommendedName>
</protein>
<comment type="caution">
    <text evidence="5">The sequence shown here is derived from an EMBL/GenBank/DDBJ whole genome shotgun (WGS) entry which is preliminary data.</text>
</comment>
<dbReference type="SUPFAM" id="SSF48452">
    <property type="entry name" value="TPR-like"/>
    <property type="match status" value="2"/>
</dbReference>
<dbReference type="RefSeq" id="WP_281897949.1">
    <property type="nucleotide sequence ID" value="NZ_BSDI01000018.1"/>
</dbReference>
<evidence type="ECO:0000313" key="5">
    <source>
        <dbReference type="EMBL" id="GLH98766.1"/>
    </source>
</evidence>
<keyword evidence="3" id="KW-0804">Transcription</keyword>
<keyword evidence="6" id="KW-1185">Reference proteome</keyword>
<gene>
    <name evidence="5" type="ORF">Pa4123_40410</name>
</gene>